<reference evidence="9" key="1">
    <citation type="journal article" date="2013" name="Nature">
        <title>Draft genome of the wheat A-genome progenitor Triticum urartu.</title>
        <authorList>
            <person name="Ling H.Q."/>
            <person name="Zhao S."/>
            <person name="Liu D."/>
            <person name="Wang J."/>
            <person name="Sun H."/>
            <person name="Zhang C."/>
            <person name="Fan H."/>
            <person name="Li D."/>
            <person name="Dong L."/>
            <person name="Tao Y."/>
            <person name="Gao C."/>
            <person name="Wu H."/>
            <person name="Li Y."/>
            <person name="Cui Y."/>
            <person name="Guo X."/>
            <person name="Zheng S."/>
            <person name="Wang B."/>
            <person name="Yu K."/>
            <person name="Liang Q."/>
            <person name="Yang W."/>
            <person name="Lou X."/>
            <person name="Chen J."/>
            <person name="Feng M."/>
            <person name="Jian J."/>
            <person name="Zhang X."/>
            <person name="Luo G."/>
            <person name="Jiang Y."/>
            <person name="Liu J."/>
            <person name="Wang Z."/>
            <person name="Sha Y."/>
            <person name="Zhang B."/>
            <person name="Wu H."/>
            <person name="Tang D."/>
            <person name="Shen Q."/>
            <person name="Xue P."/>
            <person name="Zou S."/>
            <person name="Wang X."/>
            <person name="Liu X."/>
            <person name="Wang F."/>
            <person name="Yang Y."/>
            <person name="An X."/>
            <person name="Dong Z."/>
            <person name="Zhang K."/>
            <person name="Zhang X."/>
            <person name="Luo M.C."/>
            <person name="Dvorak J."/>
            <person name="Tong Y."/>
            <person name="Wang J."/>
            <person name="Yang H."/>
            <person name="Li Z."/>
            <person name="Wang D."/>
            <person name="Zhang A."/>
            <person name="Wang J."/>
        </authorList>
    </citation>
    <scope>NUCLEOTIDE SEQUENCE</scope>
    <source>
        <strain evidence="9">cv. G1812</strain>
    </source>
</reference>
<evidence type="ECO:0000259" key="7">
    <source>
        <dbReference type="Pfam" id="PF25019"/>
    </source>
</evidence>
<feature type="domain" description="R13L1/DRL21-like LRR repeat region" evidence="7">
    <location>
        <begin position="640"/>
        <end position="744"/>
    </location>
</feature>
<protein>
    <recommendedName>
        <fullName evidence="10">NB-ARC domain-containing protein</fullName>
    </recommendedName>
</protein>
<dbReference type="InterPro" id="IPR058922">
    <property type="entry name" value="WHD_DRP"/>
</dbReference>
<evidence type="ECO:0000313" key="8">
    <source>
        <dbReference type="EnsemblPlants" id="TuG1812G0600003454.01.T01.cds356095"/>
    </source>
</evidence>
<keyword evidence="2" id="KW-0677">Repeat</keyword>
<evidence type="ECO:0008006" key="10">
    <source>
        <dbReference type="Google" id="ProtNLM"/>
    </source>
</evidence>
<dbReference type="Gene3D" id="1.10.10.10">
    <property type="entry name" value="Winged helix-like DNA-binding domain superfamily/Winged helix DNA-binding domain"/>
    <property type="match status" value="1"/>
</dbReference>
<evidence type="ECO:0000256" key="4">
    <source>
        <dbReference type="SAM" id="Coils"/>
    </source>
</evidence>
<dbReference type="EnsemblPlants" id="TuG1812G0600003454.01.T01">
    <property type="protein sequence ID" value="TuG1812G0600003454.01.T01.cds356095"/>
    <property type="gene ID" value="TuG1812G0600003454.01"/>
</dbReference>
<dbReference type="InterPro" id="IPR036388">
    <property type="entry name" value="WH-like_DNA-bd_sf"/>
</dbReference>
<reference evidence="8" key="2">
    <citation type="submission" date="2018-03" db="EMBL/GenBank/DDBJ databases">
        <title>The Triticum urartu genome reveals the dynamic nature of wheat genome evolution.</title>
        <authorList>
            <person name="Ling H."/>
            <person name="Ma B."/>
            <person name="Shi X."/>
            <person name="Liu H."/>
            <person name="Dong L."/>
            <person name="Sun H."/>
            <person name="Cao Y."/>
            <person name="Gao Q."/>
            <person name="Zheng S."/>
            <person name="Li Y."/>
            <person name="Yu Y."/>
            <person name="Du H."/>
            <person name="Qi M."/>
            <person name="Li Y."/>
            <person name="Yu H."/>
            <person name="Cui Y."/>
            <person name="Wang N."/>
            <person name="Chen C."/>
            <person name="Wu H."/>
            <person name="Zhao Y."/>
            <person name="Zhang J."/>
            <person name="Li Y."/>
            <person name="Zhou W."/>
            <person name="Zhang B."/>
            <person name="Hu W."/>
            <person name="Eijk M."/>
            <person name="Tang J."/>
            <person name="Witsenboer H."/>
            <person name="Zhao S."/>
            <person name="Li Z."/>
            <person name="Zhang A."/>
            <person name="Wang D."/>
            <person name="Liang C."/>
        </authorList>
    </citation>
    <scope>NUCLEOTIDE SEQUENCE [LARGE SCALE GENOMIC DNA]</scope>
    <source>
        <strain evidence="8">cv. G1812</strain>
    </source>
</reference>
<dbReference type="Gramene" id="TuG1812G0600003454.01.T01">
    <property type="protein sequence ID" value="TuG1812G0600003454.01.T01.cds356095"/>
    <property type="gene ID" value="TuG1812G0600003454.01"/>
</dbReference>
<dbReference type="Pfam" id="PF25019">
    <property type="entry name" value="LRR_R13L1-DRL21"/>
    <property type="match status" value="1"/>
</dbReference>
<evidence type="ECO:0000259" key="5">
    <source>
        <dbReference type="Pfam" id="PF00931"/>
    </source>
</evidence>
<evidence type="ECO:0000313" key="9">
    <source>
        <dbReference type="Proteomes" id="UP000015106"/>
    </source>
</evidence>
<dbReference type="SUPFAM" id="SSF52058">
    <property type="entry name" value="L domain-like"/>
    <property type="match status" value="1"/>
</dbReference>
<dbReference type="Pfam" id="PF00931">
    <property type="entry name" value="NB-ARC"/>
    <property type="match status" value="1"/>
</dbReference>
<dbReference type="GO" id="GO:0043531">
    <property type="term" value="F:ADP binding"/>
    <property type="evidence" value="ECO:0007669"/>
    <property type="project" value="InterPro"/>
</dbReference>
<dbReference type="InterPro" id="IPR027417">
    <property type="entry name" value="P-loop_NTPase"/>
</dbReference>
<evidence type="ECO:0000256" key="1">
    <source>
        <dbReference type="ARBA" id="ARBA00022614"/>
    </source>
</evidence>
<dbReference type="InterPro" id="IPR032675">
    <property type="entry name" value="LRR_dom_sf"/>
</dbReference>
<dbReference type="PRINTS" id="PR00364">
    <property type="entry name" value="DISEASERSIST"/>
</dbReference>
<accession>A0A8R7UWX1</accession>
<dbReference type="AlphaFoldDB" id="A0A8R7UWX1"/>
<feature type="domain" description="Disease resistance protein winged helix" evidence="6">
    <location>
        <begin position="402"/>
        <end position="466"/>
    </location>
</feature>
<keyword evidence="9" id="KW-1185">Reference proteome</keyword>
<dbReference type="Pfam" id="PF23559">
    <property type="entry name" value="WHD_DRP"/>
    <property type="match status" value="1"/>
</dbReference>
<keyword evidence="1" id="KW-0433">Leucine-rich repeat</keyword>
<dbReference type="PANTHER" id="PTHR36766">
    <property type="entry name" value="PLANT BROAD-SPECTRUM MILDEW RESISTANCE PROTEIN RPW8"/>
    <property type="match status" value="1"/>
</dbReference>
<dbReference type="PANTHER" id="PTHR36766:SF40">
    <property type="entry name" value="DISEASE RESISTANCE PROTEIN RGA3"/>
    <property type="match status" value="1"/>
</dbReference>
<dbReference type="InterPro" id="IPR056789">
    <property type="entry name" value="LRR_R13L1-DRL21"/>
</dbReference>
<dbReference type="Proteomes" id="UP000015106">
    <property type="component" value="Chromosome 6"/>
</dbReference>
<reference evidence="8" key="3">
    <citation type="submission" date="2022-06" db="UniProtKB">
        <authorList>
            <consortium name="EnsemblPlants"/>
        </authorList>
    </citation>
    <scope>IDENTIFICATION</scope>
</reference>
<sequence length="981" mass="110630">MCDLIDRAEWRIHEQCVAKLLPKLRDAVYDADDLLDEFGWYELKVAVEGNASQSPFVDFFNSVIQGSFNKVEDIQKRLKNLSRQLEEMGLREETPHFDKSVRPDTSSLPDETKIFGRDLELKQVIGLLGVPTNISGAHLKRKRASTVVRGSTSTSSNISNESRIPSIPVLPIVGLGGVGKTTLAQHICNHQQVKSYFDLVIWICVSDDFDVTRLTKEAVQASSDNLDSLQRALSKNVRNKRFLIVLDDMWDDALKENGLCWKRFCAPLRNVIQGSMILVTTRSPKVADGVGTMEPFILDGLKDDVFWNFFKLCVFGSKSSNSEPELELIGRSILPKLKGSPLAAKTLGRLLKMNLHVTHWNKILESELWELRQNETEILPALRLSYMYLPFHLKRCFSFCAVYPKDHKFEKDYLAEIWVAEGLVEPQGDIPIQDIGCQYFEDLVERSFFQKVRDTYVIHDLLYDMAQLVSEHDCFVIKNMSDFQKVPQDVRHLSILSSTKFDRSTLLSLCKHTKLRTLFCNKSLRNKTVASVVVHWFNELRHMRAIIFSAIEELPDSVGNLKHLRYLKISRACPFDSLPSAICCLYNLQIFSASECKLESLPSDFSKLISLQRFESNGFQYDQDCPLNFDADSERGLRMRVLKNVTQFCGDLEICNLSMRSKDHAAQVELKNKRYLNGLTLGWSLSTQGHSEIEVLQVLQPSINLKSLLLRCYPGVSLPNWFQPQNLANLTSLSLHNCDGLESISFSRISQRINLNDMRAVPIDNNNDSIGTFLALTVISIYMCKNVSSLEQVLHPASVPAIKKITIQYCNKLVSVPTERFEDLHCLEELYVSDCPNIYSYGLVAPSLERLVLGSSGNLAGNIECSSLVCLSLSCHCVTSIEPQMWSLPALLELNITGCRSLTSIGQPEPFFTNISRGGGTTSVIFSSLTSITIYDCEKLSTIDDLLTEEYLPAIESILVGRCGKLISLSSETFGSFPFLK</sequence>
<evidence type="ECO:0000256" key="2">
    <source>
        <dbReference type="ARBA" id="ARBA00022737"/>
    </source>
</evidence>
<evidence type="ECO:0000259" key="6">
    <source>
        <dbReference type="Pfam" id="PF23559"/>
    </source>
</evidence>
<dbReference type="Gene3D" id="3.80.10.10">
    <property type="entry name" value="Ribonuclease Inhibitor"/>
    <property type="match status" value="2"/>
</dbReference>
<dbReference type="Gene3D" id="1.10.8.430">
    <property type="entry name" value="Helical domain of apoptotic protease-activating factors"/>
    <property type="match status" value="1"/>
</dbReference>
<feature type="coiled-coil region" evidence="4">
    <location>
        <begin position="64"/>
        <end position="91"/>
    </location>
</feature>
<keyword evidence="4" id="KW-0175">Coiled coil</keyword>
<feature type="domain" description="NB-ARC" evidence="5">
    <location>
        <begin position="167"/>
        <end position="318"/>
    </location>
</feature>
<dbReference type="SUPFAM" id="SSF52540">
    <property type="entry name" value="P-loop containing nucleoside triphosphate hydrolases"/>
    <property type="match status" value="1"/>
</dbReference>
<evidence type="ECO:0000256" key="3">
    <source>
        <dbReference type="ARBA" id="ARBA00022821"/>
    </source>
</evidence>
<dbReference type="InterPro" id="IPR042197">
    <property type="entry name" value="Apaf_helical"/>
</dbReference>
<keyword evidence="3" id="KW-0611">Plant defense</keyword>
<dbReference type="Gene3D" id="3.40.50.300">
    <property type="entry name" value="P-loop containing nucleotide triphosphate hydrolases"/>
    <property type="match status" value="1"/>
</dbReference>
<name>A0A8R7UWX1_TRIUA</name>
<dbReference type="InterPro" id="IPR002182">
    <property type="entry name" value="NB-ARC"/>
</dbReference>
<proteinExistence type="predicted"/>
<dbReference type="GO" id="GO:0006952">
    <property type="term" value="P:defense response"/>
    <property type="evidence" value="ECO:0007669"/>
    <property type="project" value="UniProtKB-KW"/>
</dbReference>
<organism evidence="8 9">
    <name type="scientific">Triticum urartu</name>
    <name type="common">Red wild einkorn</name>
    <name type="synonym">Crithodium urartu</name>
    <dbReference type="NCBI Taxonomy" id="4572"/>
    <lineage>
        <taxon>Eukaryota</taxon>
        <taxon>Viridiplantae</taxon>
        <taxon>Streptophyta</taxon>
        <taxon>Embryophyta</taxon>
        <taxon>Tracheophyta</taxon>
        <taxon>Spermatophyta</taxon>
        <taxon>Magnoliopsida</taxon>
        <taxon>Liliopsida</taxon>
        <taxon>Poales</taxon>
        <taxon>Poaceae</taxon>
        <taxon>BOP clade</taxon>
        <taxon>Pooideae</taxon>
        <taxon>Triticodae</taxon>
        <taxon>Triticeae</taxon>
        <taxon>Triticinae</taxon>
        <taxon>Triticum</taxon>
    </lineage>
</organism>